<dbReference type="EnsemblMetazoa" id="ACUA008937-RA">
    <property type="protein sequence ID" value="ACUA008937-PA"/>
    <property type="gene ID" value="ACUA008937"/>
</dbReference>
<protein>
    <submittedName>
        <fullName evidence="1">Uncharacterized protein</fullName>
    </submittedName>
</protein>
<reference evidence="2" key="1">
    <citation type="submission" date="2013-09" db="EMBL/GenBank/DDBJ databases">
        <title>The Genome Sequence of Anopheles culicifacies species A.</title>
        <authorList>
            <consortium name="The Broad Institute Genomics Platform"/>
            <person name="Neafsey D.E."/>
            <person name="Besansky N."/>
            <person name="Howell P."/>
            <person name="Walton C."/>
            <person name="Young S.K."/>
            <person name="Zeng Q."/>
            <person name="Gargeya S."/>
            <person name="Fitzgerald M."/>
            <person name="Haas B."/>
            <person name="Abouelleil A."/>
            <person name="Allen A.W."/>
            <person name="Alvarado L."/>
            <person name="Arachchi H.M."/>
            <person name="Berlin A.M."/>
            <person name="Chapman S.B."/>
            <person name="Gainer-Dewar J."/>
            <person name="Goldberg J."/>
            <person name="Griggs A."/>
            <person name="Gujja S."/>
            <person name="Hansen M."/>
            <person name="Howarth C."/>
            <person name="Imamovic A."/>
            <person name="Ireland A."/>
            <person name="Larimer J."/>
            <person name="McCowan C."/>
            <person name="Murphy C."/>
            <person name="Pearson M."/>
            <person name="Poon T.W."/>
            <person name="Priest M."/>
            <person name="Roberts A."/>
            <person name="Saif S."/>
            <person name="Shea T."/>
            <person name="Sisk P."/>
            <person name="Sykes S."/>
            <person name="Wortman J."/>
            <person name="Nusbaum C."/>
            <person name="Birren B."/>
        </authorList>
    </citation>
    <scope>NUCLEOTIDE SEQUENCE [LARGE SCALE GENOMIC DNA]</scope>
    <source>
        <strain evidence="2">A-37</strain>
    </source>
</reference>
<reference evidence="1" key="2">
    <citation type="submission" date="2020-05" db="UniProtKB">
        <authorList>
            <consortium name="EnsemblMetazoa"/>
        </authorList>
    </citation>
    <scope>IDENTIFICATION</scope>
    <source>
        <strain evidence="1">A-37</strain>
    </source>
</reference>
<accession>A0A182M427</accession>
<organism evidence="1 2">
    <name type="scientific">Anopheles culicifacies</name>
    <dbReference type="NCBI Taxonomy" id="139723"/>
    <lineage>
        <taxon>Eukaryota</taxon>
        <taxon>Metazoa</taxon>
        <taxon>Ecdysozoa</taxon>
        <taxon>Arthropoda</taxon>
        <taxon>Hexapoda</taxon>
        <taxon>Insecta</taxon>
        <taxon>Pterygota</taxon>
        <taxon>Neoptera</taxon>
        <taxon>Endopterygota</taxon>
        <taxon>Diptera</taxon>
        <taxon>Nematocera</taxon>
        <taxon>Culicoidea</taxon>
        <taxon>Culicidae</taxon>
        <taxon>Anophelinae</taxon>
        <taxon>Anopheles</taxon>
        <taxon>culicifacies species complex</taxon>
    </lineage>
</organism>
<dbReference type="AlphaFoldDB" id="A0A182M427"/>
<dbReference type="VEuPathDB" id="VectorBase:ACUA008937"/>
<sequence length="122" mass="13420">MFSCQCLNVSIAVNDESTVPTNTTTTDPGSVMLKICLPRLQPDTIARLTEGKSRELASFFQEVSKNAHLQTRPGFIHLAYSFLCLVRIAPSTLGTCLPSSNLYTGAEKEKFSTLFCRPAIFI</sequence>
<evidence type="ECO:0000313" key="2">
    <source>
        <dbReference type="Proteomes" id="UP000075883"/>
    </source>
</evidence>
<name>A0A182M427_9DIPT</name>
<evidence type="ECO:0000313" key="1">
    <source>
        <dbReference type="EnsemblMetazoa" id="ACUA008937-PA"/>
    </source>
</evidence>
<dbReference type="EMBL" id="AXCM01020039">
    <property type="status" value="NOT_ANNOTATED_CDS"/>
    <property type="molecule type" value="Genomic_DNA"/>
</dbReference>
<keyword evidence="2" id="KW-1185">Reference proteome</keyword>
<dbReference type="Proteomes" id="UP000075883">
    <property type="component" value="Unassembled WGS sequence"/>
</dbReference>
<proteinExistence type="predicted"/>